<dbReference type="InterPro" id="IPR036291">
    <property type="entry name" value="NAD(P)-bd_dom_sf"/>
</dbReference>
<evidence type="ECO:0000256" key="1">
    <source>
        <dbReference type="ARBA" id="ARBA00006484"/>
    </source>
</evidence>
<dbReference type="PANTHER" id="PTHR24320">
    <property type="entry name" value="RETINOL DEHYDROGENASE"/>
    <property type="match status" value="1"/>
</dbReference>
<comment type="similarity">
    <text evidence="1">Belongs to the short-chain dehydrogenases/reductases (SDR) family.</text>
</comment>
<dbReference type="Gene3D" id="3.40.50.720">
    <property type="entry name" value="NAD(P)-binding Rossmann-like Domain"/>
    <property type="match status" value="1"/>
</dbReference>
<gene>
    <name evidence="3" type="ORF">N7G274_006478</name>
</gene>
<dbReference type="SUPFAM" id="SSF51735">
    <property type="entry name" value="NAD(P)-binding Rossmann-fold domains"/>
    <property type="match status" value="1"/>
</dbReference>
<protein>
    <recommendedName>
        <fullName evidence="5">Short-chain dehydrogenase</fullName>
    </recommendedName>
</protein>
<proteinExistence type="inferred from homology"/>
<accession>A0ABR4A6D5</accession>
<name>A0ABR4A6D5_9LECA</name>
<keyword evidence="2" id="KW-0560">Oxidoreductase</keyword>
<keyword evidence="4" id="KW-1185">Reference proteome</keyword>
<reference evidence="3 4" key="1">
    <citation type="submission" date="2024-09" db="EMBL/GenBank/DDBJ databases">
        <title>Rethinking Asexuality: The Enigmatic Case of Functional Sexual Genes in Lepraria (Stereocaulaceae).</title>
        <authorList>
            <person name="Doellman M."/>
            <person name="Sun Y."/>
            <person name="Barcenas-Pena A."/>
            <person name="Lumbsch H.T."/>
            <person name="Grewe F."/>
        </authorList>
    </citation>
    <scope>NUCLEOTIDE SEQUENCE [LARGE SCALE GENOMIC DNA]</scope>
    <source>
        <strain evidence="3 4">Mercado 3170</strain>
    </source>
</reference>
<dbReference type="PANTHER" id="PTHR24320:SF283">
    <property type="entry name" value="RETINOL DEHYDROGENASE 11"/>
    <property type="match status" value="1"/>
</dbReference>
<evidence type="ECO:0000256" key="2">
    <source>
        <dbReference type="ARBA" id="ARBA00023002"/>
    </source>
</evidence>
<evidence type="ECO:0000313" key="3">
    <source>
        <dbReference type="EMBL" id="KAL2041020.1"/>
    </source>
</evidence>
<dbReference type="Proteomes" id="UP001590950">
    <property type="component" value="Unassembled WGS sequence"/>
</dbReference>
<dbReference type="EMBL" id="JBEFKJ010000019">
    <property type="protein sequence ID" value="KAL2041020.1"/>
    <property type="molecule type" value="Genomic_DNA"/>
</dbReference>
<evidence type="ECO:0008006" key="5">
    <source>
        <dbReference type="Google" id="ProtNLM"/>
    </source>
</evidence>
<evidence type="ECO:0000313" key="4">
    <source>
        <dbReference type="Proteomes" id="UP001590950"/>
    </source>
</evidence>
<comment type="caution">
    <text evidence="3">The sequence shown here is derived from an EMBL/GenBank/DDBJ whole genome shotgun (WGS) entry which is preliminary data.</text>
</comment>
<sequence length="177" mass="19415">MGELVAAEKGATIVNLSSRGYELAEVNLEGPNFKDGRLYHPWNAYGQSKIANILFSRSLGKKLRNKGIAAFAVHPGLIMESQFFINAKVSQELLMEGFEMARARNDGNPLPPRANATLTQGAACVLVAALDPSIREYSPAYMVENQIVKPKTYATNEANAEALWKLSEKLVGEKFDI</sequence>
<organism evidence="3 4">
    <name type="scientific">Stereocaulon virgatum</name>
    <dbReference type="NCBI Taxonomy" id="373712"/>
    <lineage>
        <taxon>Eukaryota</taxon>
        <taxon>Fungi</taxon>
        <taxon>Dikarya</taxon>
        <taxon>Ascomycota</taxon>
        <taxon>Pezizomycotina</taxon>
        <taxon>Lecanoromycetes</taxon>
        <taxon>OSLEUM clade</taxon>
        <taxon>Lecanoromycetidae</taxon>
        <taxon>Lecanorales</taxon>
        <taxon>Lecanorineae</taxon>
        <taxon>Stereocaulaceae</taxon>
        <taxon>Stereocaulon</taxon>
    </lineage>
</organism>